<evidence type="ECO:0000259" key="15">
    <source>
        <dbReference type="PROSITE" id="PS50110"/>
    </source>
</evidence>
<dbReference type="PANTHER" id="PTHR45339">
    <property type="entry name" value="HYBRID SIGNAL TRANSDUCTION HISTIDINE KINASE J"/>
    <property type="match status" value="1"/>
</dbReference>
<organism evidence="16 17">
    <name type="scientific">Candidatus Venteria ishoeyi</name>
    <dbReference type="NCBI Taxonomy" id="1899563"/>
    <lineage>
        <taxon>Bacteria</taxon>
        <taxon>Pseudomonadati</taxon>
        <taxon>Pseudomonadota</taxon>
        <taxon>Gammaproteobacteria</taxon>
        <taxon>Thiotrichales</taxon>
        <taxon>Thiotrichaceae</taxon>
        <taxon>Venteria</taxon>
    </lineage>
</organism>
<keyword evidence="6" id="KW-0812">Transmembrane</keyword>
<evidence type="ECO:0000256" key="5">
    <source>
        <dbReference type="ARBA" id="ARBA00022679"/>
    </source>
</evidence>
<dbReference type="CDD" id="cd00082">
    <property type="entry name" value="HisKA"/>
    <property type="match status" value="1"/>
</dbReference>
<dbReference type="PROSITE" id="PS50109">
    <property type="entry name" value="HIS_KIN"/>
    <property type="match status" value="1"/>
</dbReference>
<accession>A0A1H6FGD2</accession>
<evidence type="ECO:0000256" key="4">
    <source>
        <dbReference type="ARBA" id="ARBA00022553"/>
    </source>
</evidence>
<gene>
    <name evidence="16" type="primary">arcB_19</name>
    <name evidence="16" type="ORF">MBHS_04605</name>
</gene>
<feature type="modified residue" description="4-aspartylphosphate" evidence="13">
    <location>
        <position position="604"/>
    </location>
</feature>
<dbReference type="SUPFAM" id="SSF47384">
    <property type="entry name" value="Homodimeric domain of signal transducing histidine kinase"/>
    <property type="match status" value="1"/>
</dbReference>
<evidence type="ECO:0000256" key="10">
    <source>
        <dbReference type="ARBA" id="ARBA00022989"/>
    </source>
</evidence>
<evidence type="ECO:0000259" key="14">
    <source>
        <dbReference type="PROSITE" id="PS50109"/>
    </source>
</evidence>
<dbReference type="OrthoDB" id="176203at2"/>
<dbReference type="RefSeq" id="WP_103922231.1">
    <property type="nucleotide sequence ID" value="NZ_FMSV02000556.1"/>
</dbReference>
<dbReference type="InterPro" id="IPR001789">
    <property type="entry name" value="Sig_transdc_resp-reg_receiver"/>
</dbReference>
<dbReference type="Pfam" id="PF02518">
    <property type="entry name" value="HATPase_c"/>
    <property type="match status" value="1"/>
</dbReference>
<evidence type="ECO:0000256" key="13">
    <source>
        <dbReference type="PROSITE-ProRule" id="PRU00169"/>
    </source>
</evidence>
<keyword evidence="4 13" id="KW-0597">Phosphoprotein</keyword>
<dbReference type="GO" id="GO:0016020">
    <property type="term" value="C:membrane"/>
    <property type="evidence" value="ECO:0007669"/>
    <property type="project" value="UniProtKB-SubCell"/>
</dbReference>
<dbReference type="SMART" id="SM00448">
    <property type="entry name" value="REC"/>
    <property type="match status" value="1"/>
</dbReference>
<dbReference type="CDD" id="cd17546">
    <property type="entry name" value="REC_hyHK_CKI1_RcsC-like"/>
    <property type="match status" value="1"/>
</dbReference>
<dbReference type="InterPro" id="IPR036890">
    <property type="entry name" value="HATPase_C_sf"/>
</dbReference>
<dbReference type="EMBL" id="FMSV02000556">
    <property type="protein sequence ID" value="SEH08713.1"/>
    <property type="molecule type" value="Genomic_DNA"/>
</dbReference>
<proteinExistence type="predicted"/>
<dbReference type="Gene3D" id="2.60.40.10">
    <property type="entry name" value="Immunoglobulins"/>
    <property type="match status" value="1"/>
</dbReference>
<dbReference type="Pfam" id="PF00072">
    <property type="entry name" value="Response_reg"/>
    <property type="match status" value="1"/>
</dbReference>
<evidence type="ECO:0000313" key="16">
    <source>
        <dbReference type="EMBL" id="SEH08713.1"/>
    </source>
</evidence>
<reference evidence="16 17" key="1">
    <citation type="submission" date="2016-10" db="EMBL/GenBank/DDBJ databases">
        <authorList>
            <person name="de Groot N.N."/>
        </authorList>
    </citation>
    <scope>NUCLEOTIDE SEQUENCE [LARGE SCALE GENOMIC DNA]</scope>
    <source>
        <strain evidence="16">MBHS1</strain>
    </source>
</reference>
<evidence type="ECO:0000256" key="7">
    <source>
        <dbReference type="ARBA" id="ARBA00022741"/>
    </source>
</evidence>
<keyword evidence="9" id="KW-0067">ATP-binding</keyword>
<name>A0A1H6FGD2_9GAMM</name>
<protein>
    <recommendedName>
        <fullName evidence="3">histidine kinase</fullName>
        <ecNumber evidence="3">2.7.13.3</ecNumber>
    </recommendedName>
</protein>
<dbReference type="Gene3D" id="3.40.50.2300">
    <property type="match status" value="1"/>
</dbReference>
<dbReference type="SMART" id="SM00388">
    <property type="entry name" value="HisKA"/>
    <property type="match status" value="1"/>
</dbReference>
<comment type="subcellular location">
    <subcellularLocation>
        <location evidence="2">Membrane</location>
    </subcellularLocation>
</comment>
<dbReference type="Pfam" id="PF07495">
    <property type="entry name" value="Y_Y_Y"/>
    <property type="match status" value="1"/>
</dbReference>
<evidence type="ECO:0000256" key="9">
    <source>
        <dbReference type="ARBA" id="ARBA00022840"/>
    </source>
</evidence>
<dbReference type="SUPFAM" id="SSF55874">
    <property type="entry name" value="ATPase domain of HSP90 chaperone/DNA topoisomerase II/histidine kinase"/>
    <property type="match status" value="1"/>
</dbReference>
<feature type="domain" description="Response regulatory" evidence="15">
    <location>
        <begin position="555"/>
        <end position="671"/>
    </location>
</feature>
<dbReference type="SUPFAM" id="SSF63829">
    <property type="entry name" value="Calcium-dependent phosphotriesterase"/>
    <property type="match status" value="1"/>
</dbReference>
<evidence type="ECO:0000256" key="12">
    <source>
        <dbReference type="ARBA" id="ARBA00023136"/>
    </source>
</evidence>
<keyword evidence="7" id="KW-0547">Nucleotide-binding</keyword>
<dbReference type="InterPro" id="IPR013783">
    <property type="entry name" value="Ig-like_fold"/>
</dbReference>
<dbReference type="Proteomes" id="UP000236724">
    <property type="component" value="Unassembled WGS sequence"/>
</dbReference>
<dbReference type="InterPro" id="IPR003661">
    <property type="entry name" value="HisK_dim/P_dom"/>
</dbReference>
<dbReference type="AlphaFoldDB" id="A0A1H6FGD2"/>
<evidence type="ECO:0000313" key="17">
    <source>
        <dbReference type="Proteomes" id="UP000236724"/>
    </source>
</evidence>
<dbReference type="EC" id="2.7.13.3" evidence="3"/>
<dbReference type="GO" id="GO:0005524">
    <property type="term" value="F:ATP binding"/>
    <property type="evidence" value="ECO:0007669"/>
    <property type="project" value="UniProtKB-KW"/>
</dbReference>
<dbReference type="CDD" id="cd16922">
    <property type="entry name" value="HATPase_EvgS-ArcB-TorS-like"/>
    <property type="match status" value="1"/>
</dbReference>
<dbReference type="SMART" id="SM00387">
    <property type="entry name" value="HATPase_c"/>
    <property type="match status" value="1"/>
</dbReference>
<dbReference type="PRINTS" id="PR00344">
    <property type="entry name" value="BCTRLSENSOR"/>
</dbReference>
<keyword evidence="11" id="KW-0902">Two-component regulatory system</keyword>
<dbReference type="InterPro" id="IPR011006">
    <property type="entry name" value="CheY-like_superfamily"/>
</dbReference>
<dbReference type="Gene3D" id="1.10.287.130">
    <property type="match status" value="1"/>
</dbReference>
<dbReference type="FunFam" id="1.10.287.130:FF:000004">
    <property type="entry name" value="Ethylene receptor 1"/>
    <property type="match status" value="1"/>
</dbReference>
<dbReference type="InterPro" id="IPR003594">
    <property type="entry name" value="HATPase_dom"/>
</dbReference>
<keyword evidence="10" id="KW-1133">Transmembrane helix</keyword>
<dbReference type="FunFam" id="3.30.565.10:FF:000010">
    <property type="entry name" value="Sensor histidine kinase RcsC"/>
    <property type="match status" value="1"/>
</dbReference>
<dbReference type="PROSITE" id="PS50110">
    <property type="entry name" value="RESPONSE_REGULATORY"/>
    <property type="match status" value="1"/>
</dbReference>
<keyword evidence="8" id="KW-0418">Kinase</keyword>
<dbReference type="InterPro" id="IPR011123">
    <property type="entry name" value="Y_Y_Y"/>
</dbReference>
<dbReference type="SUPFAM" id="SSF52172">
    <property type="entry name" value="CheY-like"/>
    <property type="match status" value="1"/>
</dbReference>
<evidence type="ECO:0000256" key="8">
    <source>
        <dbReference type="ARBA" id="ARBA00022777"/>
    </source>
</evidence>
<evidence type="ECO:0000256" key="6">
    <source>
        <dbReference type="ARBA" id="ARBA00022692"/>
    </source>
</evidence>
<keyword evidence="12" id="KW-0472">Membrane</keyword>
<dbReference type="InterPro" id="IPR005467">
    <property type="entry name" value="His_kinase_dom"/>
</dbReference>
<dbReference type="InterPro" id="IPR015943">
    <property type="entry name" value="WD40/YVTN_repeat-like_dom_sf"/>
</dbReference>
<comment type="catalytic activity">
    <reaction evidence="1">
        <text>ATP + protein L-histidine = ADP + protein N-phospho-L-histidine.</text>
        <dbReference type="EC" id="2.7.13.3"/>
    </reaction>
</comment>
<evidence type="ECO:0000256" key="3">
    <source>
        <dbReference type="ARBA" id="ARBA00012438"/>
    </source>
</evidence>
<keyword evidence="5 16" id="KW-0808">Transferase</keyword>
<evidence type="ECO:0000256" key="1">
    <source>
        <dbReference type="ARBA" id="ARBA00000085"/>
    </source>
</evidence>
<dbReference type="GO" id="GO:0000155">
    <property type="term" value="F:phosphorelay sensor kinase activity"/>
    <property type="evidence" value="ECO:0007669"/>
    <property type="project" value="InterPro"/>
</dbReference>
<evidence type="ECO:0000256" key="2">
    <source>
        <dbReference type="ARBA" id="ARBA00004370"/>
    </source>
</evidence>
<evidence type="ECO:0000256" key="11">
    <source>
        <dbReference type="ARBA" id="ARBA00023012"/>
    </source>
</evidence>
<dbReference type="InterPro" id="IPR004358">
    <property type="entry name" value="Sig_transdc_His_kin-like_C"/>
</dbReference>
<feature type="domain" description="Histidine kinase" evidence="14">
    <location>
        <begin position="305"/>
        <end position="528"/>
    </location>
</feature>
<dbReference type="Gene3D" id="2.130.10.10">
    <property type="entry name" value="YVTN repeat-like/Quinoprotein amine dehydrogenase"/>
    <property type="match status" value="1"/>
</dbReference>
<keyword evidence="17" id="KW-1185">Reference proteome</keyword>
<dbReference type="PANTHER" id="PTHR45339:SF1">
    <property type="entry name" value="HYBRID SIGNAL TRANSDUCTION HISTIDINE KINASE J"/>
    <property type="match status" value="1"/>
</dbReference>
<dbReference type="InterPro" id="IPR036097">
    <property type="entry name" value="HisK_dim/P_sf"/>
</dbReference>
<sequence length="762" mass="85725">MEDSAGNLWVTPFGAGLDKFDKATGTFIHHTTENGFPSNLVYAPHEDKQGYFWLSSDSGLIKFNPKSGRVEKVYDESDGLQGDVFNYFSFEQTADGLFWYAGMNGVNSFHPEMIIDNPYVPPIQLTAFRQGGEDMDFGKAFERLSAVELDWRYNFFEFEFAALSYTQPEKNQYQYMLEGFDSDWFNSGNRRFGKYTGLPGGEYSLKIKGSNNDGVWNEEGISIKLTVLSPYWQTRWFQGAATLLLIGLASIGISWRIRAIELQRQALAQQVAERTAELNHSNEQLIIAKNAAEAANRAKSLFIANMSHELRTPLNAILGFSQLMAGASDTTSKQKENLDIINHAGEHLLAMINDVLDLSKIEAGKIELHLDIFNVVQLLQDITEMFRIRAQAKHLSFKLLLKDNMLHHIKTDSGKLRQIISNLLGNAIKFTQQGEICLHAKLLAPRCKTERWHLQIAVQDTGKGIAQDYLDDIFKPFVQAALDMPGQKGTGLGLAISRKFVELLGGKMRVKSILGEGSRFSFCIAVDVPEIQPETVKKSEPVQVQGLQAGQQQWRILVVEDDLDSRVLLKNVLSQAGFEVRTGVNGEEAVAIFQTWQPHFIWLDIQMPVMDGYMAATKIRILPAGEQVKIVALTANVFQEEHHKILAAGCNDVLGKPFLIPQIFELMHKYLGVVYIYAQEKPECSPQQTANLSVEDLKTLPKEQLSTLYEALLILDAEQINHILVQIKKEHPEIAARIEALTKEYQYDTIFNLCEQISDPGK</sequence>
<dbReference type="Pfam" id="PF00512">
    <property type="entry name" value="HisKA"/>
    <property type="match status" value="1"/>
</dbReference>
<dbReference type="Gene3D" id="3.30.565.10">
    <property type="entry name" value="Histidine kinase-like ATPase, C-terminal domain"/>
    <property type="match status" value="1"/>
</dbReference>